<comment type="caution">
    <text evidence="7">Lacks conserved residue(s) required for the propagation of feature annotation.</text>
</comment>
<feature type="binding site" evidence="7">
    <location>
        <position position="161"/>
    </location>
    <ligand>
        <name>S-adenosyl-L-methionine</name>
        <dbReference type="ChEBI" id="CHEBI:59789"/>
    </ligand>
</feature>
<keyword evidence="3 7" id="KW-0489">Methyltransferase</keyword>
<dbReference type="InterPro" id="IPR055361">
    <property type="entry name" value="tRNA_methyltr_TrmB_bact"/>
</dbReference>
<feature type="region of interest" description="Disordered" evidence="8">
    <location>
        <begin position="1"/>
        <end position="25"/>
    </location>
</feature>
<organism evidence="9 10">
    <name type="scientific">Kocuria flava</name>
    <dbReference type="NCBI Taxonomy" id="446860"/>
    <lineage>
        <taxon>Bacteria</taxon>
        <taxon>Bacillati</taxon>
        <taxon>Actinomycetota</taxon>
        <taxon>Actinomycetes</taxon>
        <taxon>Micrococcales</taxon>
        <taxon>Micrococcaceae</taxon>
        <taxon>Kocuria</taxon>
    </lineage>
</organism>
<dbReference type="PROSITE" id="PS51625">
    <property type="entry name" value="SAM_MT_TRMB"/>
    <property type="match status" value="1"/>
</dbReference>
<feature type="binding site" evidence="7">
    <location>
        <position position="197"/>
    </location>
    <ligand>
        <name>substrate</name>
    </ligand>
</feature>
<comment type="catalytic activity">
    <reaction evidence="1 7">
        <text>guanosine(46) in tRNA + S-adenosyl-L-methionine = N(7)-methylguanosine(46) in tRNA + S-adenosyl-L-homocysteine</text>
        <dbReference type="Rhea" id="RHEA:42708"/>
        <dbReference type="Rhea" id="RHEA-COMP:10188"/>
        <dbReference type="Rhea" id="RHEA-COMP:10189"/>
        <dbReference type="ChEBI" id="CHEBI:57856"/>
        <dbReference type="ChEBI" id="CHEBI:59789"/>
        <dbReference type="ChEBI" id="CHEBI:74269"/>
        <dbReference type="ChEBI" id="CHEBI:74480"/>
        <dbReference type="EC" id="2.1.1.33"/>
    </reaction>
</comment>
<sequence>MVAMSEQTSPAEPPQDPGAPEAFHRRPYSFVRRGDRLTARRQKAWDEWAPTRVLEVPRTHADTSVHPDHDFDAVAAFGREAPLVVEVGSGLGEAVVAAAAAHPEQDYLAVEVYKPGIADLLLKAGQAGVDNVRVVQANAPEVLEHMLAPASVDELWVFFPDPWHKKRHHKRRLVSPGFAELAARVLRPGGLWRLATDWQEYALAMREVLDAAPGFENVHPGPLADDEHPGTGWAPRWEGRVLTSFERKAQEAGRTPRDLTYRRLP</sequence>
<dbReference type="AlphaFoldDB" id="A0A0U3HTH6"/>
<dbReference type="InterPro" id="IPR029063">
    <property type="entry name" value="SAM-dependent_MTases_sf"/>
</dbReference>
<protein>
    <recommendedName>
        <fullName evidence="7">tRNA (guanine-N(7)-)-methyltransferase</fullName>
        <ecNumber evidence="7">2.1.1.33</ecNumber>
    </recommendedName>
    <alternativeName>
        <fullName evidence="7">tRNA (guanine(46)-N(7))-methyltransferase</fullName>
    </alternativeName>
    <alternativeName>
        <fullName evidence="7">tRNA(m7G46)-methyltransferase</fullName>
    </alternativeName>
</protein>
<keyword evidence="6 7" id="KW-0819">tRNA processing</keyword>
<dbReference type="HAMAP" id="MF_01057">
    <property type="entry name" value="tRNA_methyltr_TrmB"/>
    <property type="match status" value="1"/>
</dbReference>
<dbReference type="UniPathway" id="UPA00989"/>
<dbReference type="PANTHER" id="PTHR23417:SF14">
    <property type="entry name" value="PENTACOTRIPEPTIDE-REPEAT REGION OF PRORP DOMAIN-CONTAINING PROTEIN"/>
    <property type="match status" value="1"/>
</dbReference>
<evidence type="ECO:0000313" key="9">
    <source>
        <dbReference type="EMBL" id="ALU40902.1"/>
    </source>
</evidence>
<dbReference type="Gene3D" id="3.40.50.150">
    <property type="entry name" value="Vaccinia Virus protein VP39"/>
    <property type="match status" value="1"/>
</dbReference>
<feature type="binding site" evidence="7">
    <location>
        <position position="165"/>
    </location>
    <ligand>
        <name>substrate</name>
    </ligand>
</feature>
<dbReference type="EC" id="2.1.1.33" evidence="7"/>
<dbReference type="GO" id="GO:0008176">
    <property type="term" value="F:tRNA (guanine(46)-N7)-methyltransferase activity"/>
    <property type="evidence" value="ECO:0007669"/>
    <property type="project" value="UniProtKB-UniRule"/>
</dbReference>
<evidence type="ECO:0000256" key="4">
    <source>
        <dbReference type="ARBA" id="ARBA00022679"/>
    </source>
</evidence>
<gene>
    <name evidence="7" type="primary">trmB</name>
    <name evidence="9" type="ORF">AS188_15415</name>
</gene>
<comment type="pathway">
    <text evidence="7">tRNA modification; N(7)-methylguanine-tRNA biosynthesis.</text>
</comment>
<evidence type="ECO:0000256" key="8">
    <source>
        <dbReference type="SAM" id="MobiDB-lite"/>
    </source>
</evidence>
<evidence type="ECO:0000256" key="3">
    <source>
        <dbReference type="ARBA" id="ARBA00022603"/>
    </source>
</evidence>
<evidence type="ECO:0000256" key="5">
    <source>
        <dbReference type="ARBA" id="ARBA00022691"/>
    </source>
</evidence>
<comment type="function">
    <text evidence="2 7">Catalyzes the formation of N(7)-methylguanine at position 46 (m7G46) in tRNA.</text>
</comment>
<evidence type="ECO:0000256" key="2">
    <source>
        <dbReference type="ARBA" id="ARBA00003015"/>
    </source>
</evidence>
<feature type="binding site" evidence="7">
    <location>
        <position position="138"/>
    </location>
    <ligand>
        <name>S-adenosyl-L-methionine</name>
        <dbReference type="ChEBI" id="CHEBI:59789"/>
    </ligand>
</feature>
<dbReference type="GO" id="GO:0043527">
    <property type="term" value="C:tRNA methyltransferase complex"/>
    <property type="evidence" value="ECO:0007669"/>
    <property type="project" value="TreeGrafter"/>
</dbReference>
<comment type="similarity">
    <text evidence="7">Belongs to the class I-like SAM-binding methyltransferase superfamily. TrmB family.</text>
</comment>
<evidence type="ECO:0000256" key="6">
    <source>
        <dbReference type="ARBA" id="ARBA00022694"/>
    </source>
</evidence>
<dbReference type="Proteomes" id="UP000057181">
    <property type="component" value="Chromosome"/>
</dbReference>
<proteinExistence type="inferred from homology"/>
<dbReference type="SUPFAM" id="SSF53335">
    <property type="entry name" value="S-adenosyl-L-methionine-dependent methyltransferases"/>
    <property type="match status" value="1"/>
</dbReference>
<dbReference type="PANTHER" id="PTHR23417">
    <property type="entry name" value="3-DEOXY-D-MANNO-OCTULOSONIC-ACID TRANSFERASE/TRNA GUANINE-N 7 - -METHYLTRANSFERASE"/>
    <property type="match status" value="1"/>
</dbReference>
<accession>A0A0U3HTH6</accession>
<feature type="binding site" evidence="7">
    <location>
        <position position="111"/>
    </location>
    <ligand>
        <name>S-adenosyl-L-methionine</name>
        <dbReference type="ChEBI" id="CHEBI:59789"/>
    </ligand>
</feature>
<evidence type="ECO:0000256" key="7">
    <source>
        <dbReference type="HAMAP-Rule" id="MF_01057"/>
    </source>
</evidence>
<dbReference type="NCBIfam" id="TIGR00091">
    <property type="entry name" value="tRNA (guanosine(46)-N7)-methyltransferase TrmB"/>
    <property type="match status" value="1"/>
</dbReference>
<dbReference type="EMBL" id="CP013254">
    <property type="protein sequence ID" value="ALU40902.1"/>
    <property type="molecule type" value="Genomic_DNA"/>
</dbReference>
<dbReference type="STRING" id="446860.AS188_15415"/>
<dbReference type="CDD" id="cd02440">
    <property type="entry name" value="AdoMet_MTases"/>
    <property type="match status" value="1"/>
</dbReference>
<evidence type="ECO:0000256" key="1">
    <source>
        <dbReference type="ARBA" id="ARBA00000142"/>
    </source>
</evidence>
<keyword evidence="5 7" id="KW-0949">S-adenosyl-L-methionine</keyword>
<evidence type="ECO:0000313" key="10">
    <source>
        <dbReference type="Proteomes" id="UP000057181"/>
    </source>
</evidence>
<dbReference type="InterPro" id="IPR003358">
    <property type="entry name" value="tRNA_(Gua-N-7)_MeTrfase_Trmb"/>
</dbReference>
<feature type="binding site" evidence="7">
    <location>
        <position position="86"/>
    </location>
    <ligand>
        <name>S-adenosyl-L-methionine</name>
        <dbReference type="ChEBI" id="CHEBI:59789"/>
    </ligand>
</feature>
<reference evidence="9 10" key="1">
    <citation type="submission" date="2015-11" db="EMBL/GenBank/DDBJ databases">
        <title>Complete Genome Sequence of Kocuria flava strain HO-9041.</title>
        <authorList>
            <person name="Zhou M."/>
            <person name="Dai J."/>
        </authorList>
    </citation>
    <scope>NUCLEOTIDE SEQUENCE [LARGE SCALE GENOMIC DNA]</scope>
    <source>
        <strain evidence="9 10">HO-9041</strain>
    </source>
</reference>
<name>A0A0U3HTH6_9MICC</name>
<feature type="compositionally biased region" description="Polar residues" evidence="8">
    <location>
        <begin position="1"/>
        <end position="10"/>
    </location>
</feature>
<keyword evidence="4 7" id="KW-0808">Transferase</keyword>
<dbReference type="KEGG" id="kfv:AS188_15415"/>
<feature type="binding site" evidence="7">
    <location>
        <begin position="243"/>
        <end position="246"/>
    </location>
    <ligand>
        <name>substrate</name>
    </ligand>
</feature>
<dbReference type="Pfam" id="PF02390">
    <property type="entry name" value="Methyltransf_4"/>
    <property type="match status" value="1"/>
</dbReference>